<dbReference type="HOGENOM" id="CLU_1504525_0_0_1"/>
<evidence type="ECO:0000313" key="3">
    <source>
        <dbReference type="Proteomes" id="UP000009172"/>
    </source>
</evidence>
<feature type="region of interest" description="Disordered" evidence="1">
    <location>
        <begin position="52"/>
        <end position="71"/>
    </location>
</feature>
<keyword evidence="3" id="KW-1185">Reference proteome</keyword>
<name>F2SAF6_TRIT1</name>
<evidence type="ECO:0000313" key="2">
    <source>
        <dbReference type="EMBL" id="EGE00556.1"/>
    </source>
</evidence>
<organism evidence="2 3">
    <name type="scientific">Trichophyton tonsurans (strain CBS 112818)</name>
    <name type="common">Scalp ringworm fungus</name>
    <dbReference type="NCBI Taxonomy" id="647933"/>
    <lineage>
        <taxon>Eukaryota</taxon>
        <taxon>Fungi</taxon>
        <taxon>Dikarya</taxon>
        <taxon>Ascomycota</taxon>
        <taxon>Pezizomycotina</taxon>
        <taxon>Eurotiomycetes</taxon>
        <taxon>Eurotiomycetidae</taxon>
        <taxon>Onygenales</taxon>
        <taxon>Arthrodermataceae</taxon>
        <taxon>Trichophyton</taxon>
    </lineage>
</organism>
<sequence>MTGRKGADTENSLHVGLVIPRKLQLAGQARQTRVERALGYCERLPSLSLFVPPHGKGMGEKGKRRKEKREKVNGQFICRSGRKFAKDVTLLRLISLQYSMRQAGVNLHPKPAALHMQGVLSFSWHEDTDHQMDGIVGVLISPNSRSRFGGLNHPQRCGIYPLGCDHRTRPMPDTILPLG</sequence>
<protein>
    <submittedName>
        <fullName evidence="2">Uncharacterized protein</fullName>
    </submittedName>
</protein>
<dbReference type="Proteomes" id="UP000009172">
    <property type="component" value="Unassembled WGS sequence"/>
</dbReference>
<proteinExistence type="predicted"/>
<accession>F2SAF6</accession>
<reference evidence="3" key="1">
    <citation type="journal article" date="2012" name="MBio">
        <title>Comparative genome analysis of Trichophyton rubrum and related dermatophytes reveals candidate genes involved in infection.</title>
        <authorList>
            <person name="Martinez D.A."/>
            <person name="Oliver B.G."/>
            <person name="Graeser Y."/>
            <person name="Goldberg J.M."/>
            <person name="Li W."/>
            <person name="Martinez-Rossi N.M."/>
            <person name="Monod M."/>
            <person name="Shelest E."/>
            <person name="Barton R.C."/>
            <person name="Birch E."/>
            <person name="Brakhage A.A."/>
            <person name="Chen Z."/>
            <person name="Gurr S.J."/>
            <person name="Heiman D."/>
            <person name="Heitman J."/>
            <person name="Kosti I."/>
            <person name="Rossi A."/>
            <person name="Saif S."/>
            <person name="Samalova M."/>
            <person name="Saunders C.W."/>
            <person name="Shea T."/>
            <person name="Summerbell R.C."/>
            <person name="Xu J."/>
            <person name="Young S."/>
            <person name="Zeng Q."/>
            <person name="Birren B.W."/>
            <person name="Cuomo C.A."/>
            <person name="White T.C."/>
        </authorList>
    </citation>
    <scope>NUCLEOTIDE SEQUENCE [LARGE SCALE GENOMIC DNA]</scope>
    <source>
        <strain evidence="3">CBS 112818</strain>
    </source>
</reference>
<gene>
    <name evidence="2" type="ORF">TESG_08657</name>
</gene>
<dbReference type="EMBL" id="GG698543">
    <property type="protein sequence ID" value="EGE00556.1"/>
    <property type="molecule type" value="Genomic_DNA"/>
</dbReference>
<dbReference type="AlphaFoldDB" id="F2SAF6"/>
<evidence type="ECO:0000256" key="1">
    <source>
        <dbReference type="SAM" id="MobiDB-lite"/>
    </source>
</evidence>